<evidence type="ECO:0000313" key="2">
    <source>
        <dbReference type="EMBL" id="GAA2174920.1"/>
    </source>
</evidence>
<comment type="caution">
    <text evidence="2">The sequence shown here is derived from an EMBL/GenBank/DDBJ whole genome shotgun (WGS) entry which is preliminary data.</text>
</comment>
<protein>
    <submittedName>
        <fullName evidence="2">Uncharacterized protein</fullName>
    </submittedName>
</protein>
<keyword evidence="3" id="KW-1185">Reference proteome</keyword>
<feature type="transmembrane region" description="Helical" evidence="1">
    <location>
        <begin position="6"/>
        <end position="30"/>
    </location>
</feature>
<organism evidence="2 3">
    <name type="scientific">Agrococcus versicolor</name>
    <dbReference type="NCBI Taxonomy" id="501482"/>
    <lineage>
        <taxon>Bacteria</taxon>
        <taxon>Bacillati</taxon>
        <taxon>Actinomycetota</taxon>
        <taxon>Actinomycetes</taxon>
        <taxon>Micrococcales</taxon>
        <taxon>Microbacteriaceae</taxon>
        <taxon>Agrococcus</taxon>
    </lineage>
</organism>
<dbReference type="EMBL" id="BAAAQT010000006">
    <property type="protein sequence ID" value="GAA2174920.1"/>
    <property type="molecule type" value="Genomic_DNA"/>
</dbReference>
<evidence type="ECO:0000313" key="3">
    <source>
        <dbReference type="Proteomes" id="UP001501599"/>
    </source>
</evidence>
<keyword evidence="1" id="KW-1133">Transmembrane helix</keyword>
<accession>A0ABN3AU97</accession>
<proteinExistence type="predicted"/>
<reference evidence="2 3" key="1">
    <citation type="journal article" date="2019" name="Int. J. Syst. Evol. Microbiol.">
        <title>The Global Catalogue of Microorganisms (GCM) 10K type strain sequencing project: providing services to taxonomists for standard genome sequencing and annotation.</title>
        <authorList>
            <consortium name="The Broad Institute Genomics Platform"/>
            <consortium name="The Broad Institute Genome Sequencing Center for Infectious Disease"/>
            <person name="Wu L."/>
            <person name="Ma J."/>
        </authorList>
    </citation>
    <scope>NUCLEOTIDE SEQUENCE [LARGE SCALE GENOMIC DNA]</scope>
    <source>
        <strain evidence="2 3">JCM 16026</strain>
    </source>
</reference>
<gene>
    <name evidence="2" type="ORF">GCM10009846_22720</name>
</gene>
<sequence length="88" mass="9053">MDLSLVAVSALGIAGSLALLASGVLGVYRIVIDRRLIPQQRIVLLVAAVLLFPIGGLVWLAASDLIVAALGSMSARVRSASLGARFPT</sequence>
<name>A0ABN3AU97_9MICO</name>
<dbReference type="RefSeq" id="WP_344343674.1">
    <property type="nucleotide sequence ID" value="NZ_BAAAQT010000006.1"/>
</dbReference>
<feature type="transmembrane region" description="Helical" evidence="1">
    <location>
        <begin position="42"/>
        <end position="62"/>
    </location>
</feature>
<keyword evidence="1" id="KW-0812">Transmembrane</keyword>
<keyword evidence="1" id="KW-0472">Membrane</keyword>
<dbReference type="Proteomes" id="UP001501599">
    <property type="component" value="Unassembled WGS sequence"/>
</dbReference>
<evidence type="ECO:0000256" key="1">
    <source>
        <dbReference type="SAM" id="Phobius"/>
    </source>
</evidence>